<feature type="region of interest" description="Disordered" evidence="1">
    <location>
        <begin position="288"/>
        <end position="323"/>
    </location>
</feature>
<proteinExistence type="predicted"/>
<protein>
    <recommendedName>
        <fullName evidence="4">Zn(2)-C6 fungal-type domain-containing protein</fullName>
    </recommendedName>
</protein>
<dbReference type="AlphaFoldDB" id="A0A1E1K1D1"/>
<evidence type="ECO:0008006" key="4">
    <source>
        <dbReference type="Google" id="ProtNLM"/>
    </source>
</evidence>
<sequence length="994" mass="109689">MSQKLSPHDPSNPNDPRNWNGRPGPIFMAVNPFDVHKNPVLYSSFTLLPIPAHLQPPAQASFSSPAGTPILNQQQSLVEPSPSEELERRIAELMPGRPIPPSLRSDIEFAGLDQNVRRQNPDQATAPTSVQLLAELRRQKVLTRFYEKHVQLLPELVRHLANNGMAFDAFASHMELDALASEIVNLMARTNENITSEDVQEEIELRIREGSSPAEIDHNIHQLQSLLSQILQQITREREGDMEIPQVLNDEILYQQVQTYLTGSGIMSTHIDARNDLEKRIKKLRAERARQLGSNPASRALSRVPSLIPDDTPAETPQPENSSGFIREDVLKFNMQARSRAGLPAGFAYDPAWRDKGKGAEDTNKIALKFYVNDGPQGPNETGPDYKKRMKRAVENMGIERRLLPSLSEEEVLSFGNDKAGLAKARQISRLEYTKDSNRHSGMLQDKGKEALEYRARWAAEKRVRQAKNAVRRREAQEELRAEMASRPESWGMRLPTPPPPDDSGDELYDFTVLSGPRNVEGREIKLAKGRQKKARYRQRVVPSKAGAQGTVDSRDSEAISAPPQNTIQCATCHSAGAYCNIANTGRPCTRCLSNGIQCLARDQEITYTFLNRQTAPRANTGRDDGPANKGRGANPNFKNSYSTSAVCRESRGRTQLVTKKGKMSKRARDVRSRSPTGIFETDSDFGNTDIVPCDNCIVNGRSCDEDGPPCKSCVLNGVEATCDAGALHGQQYQAQPSMMTYDPAQLGTVPDTGAPALDPWGRVNALLEEGIPLTSGAGLNPFQEIPYATQAGMAWNDTDFHLGFTSHTAMANPSAEKMSQSMNWITNEPAALPGETQYNSFGQELDMHGQIVPGGRMRRDVIVPDPDLPSGNIGNRNFNRNLFNINTENGQVEVNNSFDPGADQAMDLFTNISNMDDTAMGGTLNETLNPQLPNDALSFGQDPARQPEYNIPQDAVLSDIDPLPTLQAIPAQNTHAYPAIPLKTRPSLPPKKP</sequence>
<evidence type="ECO:0000313" key="2">
    <source>
        <dbReference type="EMBL" id="CZS91879.1"/>
    </source>
</evidence>
<feature type="region of interest" description="Disordered" evidence="1">
    <location>
        <begin position="1"/>
        <end position="20"/>
    </location>
</feature>
<organism evidence="2 3">
    <name type="scientific">Rhynchosporium agropyri</name>
    <dbReference type="NCBI Taxonomy" id="914238"/>
    <lineage>
        <taxon>Eukaryota</taxon>
        <taxon>Fungi</taxon>
        <taxon>Dikarya</taxon>
        <taxon>Ascomycota</taxon>
        <taxon>Pezizomycotina</taxon>
        <taxon>Leotiomycetes</taxon>
        <taxon>Helotiales</taxon>
        <taxon>Ploettnerulaceae</taxon>
        <taxon>Rhynchosporium</taxon>
    </lineage>
</organism>
<feature type="region of interest" description="Disordered" evidence="1">
    <location>
        <begin position="483"/>
        <end position="504"/>
    </location>
</feature>
<reference evidence="3" key="1">
    <citation type="submission" date="2016-03" db="EMBL/GenBank/DDBJ databases">
        <authorList>
            <person name="Guldener U."/>
        </authorList>
    </citation>
    <scope>NUCLEOTIDE SEQUENCE [LARGE SCALE GENOMIC DNA]</scope>
    <source>
        <strain evidence="3">04CH-RAC-A.6.1</strain>
    </source>
</reference>
<dbReference type="OrthoDB" id="3563828at2759"/>
<feature type="region of interest" description="Disordered" evidence="1">
    <location>
        <begin position="616"/>
        <end position="636"/>
    </location>
</feature>
<gene>
    <name evidence="2" type="ORF">RAG0_02432</name>
</gene>
<dbReference type="Proteomes" id="UP000178912">
    <property type="component" value="Unassembled WGS sequence"/>
</dbReference>
<keyword evidence="3" id="KW-1185">Reference proteome</keyword>
<dbReference type="EMBL" id="FJUX01000010">
    <property type="protein sequence ID" value="CZS91879.1"/>
    <property type="molecule type" value="Genomic_DNA"/>
</dbReference>
<feature type="region of interest" description="Disordered" evidence="1">
    <location>
        <begin position="536"/>
        <end position="560"/>
    </location>
</feature>
<evidence type="ECO:0000256" key="1">
    <source>
        <dbReference type="SAM" id="MobiDB-lite"/>
    </source>
</evidence>
<evidence type="ECO:0000313" key="3">
    <source>
        <dbReference type="Proteomes" id="UP000178912"/>
    </source>
</evidence>
<feature type="compositionally biased region" description="Polar residues" evidence="1">
    <location>
        <begin position="1"/>
        <end position="17"/>
    </location>
</feature>
<name>A0A1E1K1D1_9HELO</name>
<accession>A0A1E1K1D1</accession>